<keyword evidence="4" id="KW-1185">Reference proteome</keyword>
<name>A0ABT9L6M9_9ACTN</name>
<reference evidence="3 4" key="1">
    <citation type="submission" date="2023-07" db="EMBL/GenBank/DDBJ databases">
        <title>Sequencing the genomes of 1000 actinobacteria strains.</title>
        <authorList>
            <person name="Klenk H.-P."/>
        </authorList>
    </citation>
    <scope>NUCLEOTIDE SEQUENCE [LARGE SCALE GENOMIC DNA]</scope>
    <source>
        <strain evidence="3 4">DSM 41600</strain>
    </source>
</reference>
<evidence type="ECO:0000259" key="2">
    <source>
        <dbReference type="Pfam" id="PF00668"/>
    </source>
</evidence>
<dbReference type="InterPro" id="IPR023213">
    <property type="entry name" value="CAT-like_dom_sf"/>
</dbReference>
<dbReference type="InterPro" id="IPR001242">
    <property type="entry name" value="Condensation_dom"/>
</dbReference>
<organism evidence="3 4">
    <name type="scientific">Streptomyces demainii</name>
    <dbReference type="NCBI Taxonomy" id="588122"/>
    <lineage>
        <taxon>Bacteria</taxon>
        <taxon>Bacillati</taxon>
        <taxon>Actinomycetota</taxon>
        <taxon>Actinomycetes</taxon>
        <taxon>Kitasatosporales</taxon>
        <taxon>Streptomycetaceae</taxon>
        <taxon>Streptomyces</taxon>
    </lineage>
</organism>
<proteinExistence type="predicted"/>
<dbReference type="PANTHER" id="PTHR45398">
    <property type="match status" value="1"/>
</dbReference>
<dbReference type="Pfam" id="PF00668">
    <property type="entry name" value="Condensation"/>
    <property type="match status" value="1"/>
</dbReference>
<evidence type="ECO:0000313" key="4">
    <source>
        <dbReference type="Proteomes" id="UP001234880"/>
    </source>
</evidence>
<evidence type="ECO:0000313" key="3">
    <source>
        <dbReference type="EMBL" id="MDP9616364.1"/>
    </source>
</evidence>
<sequence length="215" mass="23712">MDRLQPNSSLYNIPLAFRICGALDIPVLRASLLEIVRRHDVLRTRFPDEEGVPGQVVEPHADVPLPVHDLSGFPESEREAESERRLQTEADAPFSLADGPLLRASLLRLADQEHVLLLVFHHIVFDGGSRAVLVTELEALYAAGLRREKADLPSCDCGTPSTRPGSGSRTVAKRSTTGGAPSRTFRPACNSPWSTTARPWRPTPVPWNASPWTRR</sequence>
<comment type="caution">
    <text evidence="3">The sequence shown here is derived from an EMBL/GenBank/DDBJ whole genome shotgun (WGS) entry which is preliminary data.</text>
</comment>
<protein>
    <submittedName>
        <fullName evidence="3">NRPS condensation-like uncharacterized protein</fullName>
    </submittedName>
</protein>
<dbReference type="Gene3D" id="3.30.559.10">
    <property type="entry name" value="Chloramphenicol acetyltransferase-like domain"/>
    <property type="match status" value="1"/>
</dbReference>
<dbReference type="EMBL" id="JAURUE010000002">
    <property type="protein sequence ID" value="MDP9616364.1"/>
    <property type="molecule type" value="Genomic_DNA"/>
</dbReference>
<gene>
    <name evidence="3" type="ORF">JOF35_008702</name>
</gene>
<dbReference type="SUPFAM" id="SSF52777">
    <property type="entry name" value="CoA-dependent acyltransferases"/>
    <property type="match status" value="1"/>
</dbReference>
<feature type="region of interest" description="Disordered" evidence="1">
    <location>
        <begin position="152"/>
        <end position="215"/>
    </location>
</feature>
<dbReference type="Proteomes" id="UP001234880">
    <property type="component" value="Unassembled WGS sequence"/>
</dbReference>
<accession>A0ABT9L6M9</accession>
<dbReference type="PANTHER" id="PTHR45398:SF1">
    <property type="entry name" value="ENZYME, PUTATIVE (JCVI)-RELATED"/>
    <property type="match status" value="1"/>
</dbReference>
<feature type="compositionally biased region" description="Polar residues" evidence="1">
    <location>
        <begin position="159"/>
        <end position="179"/>
    </location>
</feature>
<evidence type="ECO:0000256" key="1">
    <source>
        <dbReference type="SAM" id="MobiDB-lite"/>
    </source>
</evidence>
<feature type="domain" description="Condensation" evidence="2">
    <location>
        <begin position="3"/>
        <end position="153"/>
    </location>
</feature>